<keyword evidence="5" id="KW-0997">Cell inner membrane</keyword>
<keyword evidence="3" id="KW-0813">Transport</keyword>
<evidence type="ECO:0000256" key="9">
    <source>
        <dbReference type="ARBA" id="ARBA00022989"/>
    </source>
</evidence>
<feature type="transmembrane region" description="Helical" evidence="13">
    <location>
        <begin position="272"/>
        <end position="290"/>
    </location>
</feature>
<keyword evidence="4" id="KW-1003">Cell membrane</keyword>
<dbReference type="PIRSF" id="PIRSF006247">
    <property type="entry name" value="TrkH"/>
    <property type="match status" value="1"/>
</dbReference>
<dbReference type="InterPro" id="IPR003445">
    <property type="entry name" value="Cat_transpt"/>
</dbReference>
<protein>
    <submittedName>
        <fullName evidence="14">TrkH family potassium uptake protein</fullName>
    </submittedName>
</protein>
<dbReference type="InterPro" id="IPR004772">
    <property type="entry name" value="TrkH"/>
</dbReference>
<evidence type="ECO:0000256" key="5">
    <source>
        <dbReference type="ARBA" id="ARBA00022519"/>
    </source>
</evidence>
<dbReference type="Proteomes" id="UP000422764">
    <property type="component" value="Chromosome"/>
</dbReference>
<gene>
    <name evidence="14" type="ORF">GOM49_05705</name>
</gene>
<feature type="transmembrane region" description="Helical" evidence="13">
    <location>
        <begin position="392"/>
        <end position="412"/>
    </location>
</feature>
<evidence type="ECO:0000256" key="10">
    <source>
        <dbReference type="ARBA" id="ARBA00023065"/>
    </source>
</evidence>
<feature type="transmembrane region" description="Helical" evidence="13">
    <location>
        <begin position="453"/>
        <end position="474"/>
    </location>
</feature>
<keyword evidence="12" id="KW-0479">Metal-binding</keyword>
<evidence type="ECO:0000256" key="4">
    <source>
        <dbReference type="ARBA" id="ARBA00022475"/>
    </source>
</evidence>
<dbReference type="PANTHER" id="PTHR32024">
    <property type="entry name" value="TRK SYSTEM POTASSIUM UPTAKE PROTEIN TRKG-RELATED"/>
    <property type="match status" value="1"/>
</dbReference>
<name>A0A6I6F1N4_9CLOT</name>
<feature type="binding site" evidence="12">
    <location>
        <position position="431"/>
    </location>
    <ligand>
        <name>K(+)</name>
        <dbReference type="ChEBI" id="CHEBI:29103"/>
    </ligand>
</feature>
<evidence type="ECO:0000313" key="15">
    <source>
        <dbReference type="Proteomes" id="UP000422764"/>
    </source>
</evidence>
<keyword evidence="9 13" id="KW-1133">Transmembrane helix</keyword>
<proteinExistence type="inferred from homology"/>
<feature type="transmembrane region" description="Helical" evidence="13">
    <location>
        <begin position="330"/>
        <end position="349"/>
    </location>
</feature>
<dbReference type="Pfam" id="PF02386">
    <property type="entry name" value="TrkH"/>
    <property type="match status" value="1"/>
</dbReference>
<keyword evidence="7 13" id="KW-0812">Transmembrane</keyword>
<keyword evidence="11 13" id="KW-0472">Membrane</keyword>
<evidence type="ECO:0000256" key="8">
    <source>
        <dbReference type="ARBA" id="ARBA00022958"/>
    </source>
</evidence>
<feature type="binding site" evidence="12">
    <location>
        <position position="110"/>
    </location>
    <ligand>
        <name>K(+)</name>
        <dbReference type="ChEBI" id="CHEBI:29103"/>
    </ligand>
</feature>
<comment type="similarity">
    <text evidence="2">Belongs to the TrkH potassium transport family.</text>
</comment>
<feature type="transmembrane region" description="Helical" evidence="13">
    <location>
        <begin position="233"/>
        <end position="252"/>
    </location>
</feature>
<evidence type="ECO:0000256" key="13">
    <source>
        <dbReference type="SAM" id="Phobius"/>
    </source>
</evidence>
<evidence type="ECO:0000256" key="1">
    <source>
        <dbReference type="ARBA" id="ARBA00004429"/>
    </source>
</evidence>
<keyword evidence="6" id="KW-0633">Potassium transport</keyword>
<feature type="binding site" evidence="12">
    <location>
        <position position="109"/>
    </location>
    <ligand>
        <name>K(+)</name>
        <dbReference type="ChEBI" id="CHEBI:29103"/>
    </ligand>
</feature>
<feature type="transmembrane region" description="Helical" evidence="13">
    <location>
        <begin position="131"/>
        <end position="151"/>
    </location>
</feature>
<comment type="subcellular location">
    <subcellularLocation>
        <location evidence="1">Cell inner membrane</location>
        <topology evidence="1">Multi-pass membrane protein</topology>
    </subcellularLocation>
</comment>
<evidence type="ECO:0000256" key="11">
    <source>
        <dbReference type="ARBA" id="ARBA00023136"/>
    </source>
</evidence>
<evidence type="ECO:0000256" key="6">
    <source>
        <dbReference type="ARBA" id="ARBA00022538"/>
    </source>
</evidence>
<evidence type="ECO:0000256" key="3">
    <source>
        <dbReference type="ARBA" id="ARBA00022448"/>
    </source>
</evidence>
<dbReference type="GO" id="GO:0046872">
    <property type="term" value="F:metal ion binding"/>
    <property type="evidence" value="ECO:0007669"/>
    <property type="project" value="UniProtKB-KW"/>
</dbReference>
<dbReference type="GO" id="GO:0005886">
    <property type="term" value="C:plasma membrane"/>
    <property type="evidence" value="ECO:0007669"/>
    <property type="project" value="UniProtKB-SubCell"/>
</dbReference>
<feature type="transmembrane region" description="Helical" evidence="13">
    <location>
        <begin position="68"/>
        <end position="89"/>
    </location>
</feature>
<evidence type="ECO:0000256" key="12">
    <source>
        <dbReference type="PIRSR" id="PIRSR006247-1"/>
    </source>
</evidence>
<dbReference type="GO" id="GO:0015379">
    <property type="term" value="F:potassium:chloride symporter activity"/>
    <property type="evidence" value="ECO:0007669"/>
    <property type="project" value="InterPro"/>
</dbReference>
<feature type="transmembrane region" description="Helical" evidence="13">
    <location>
        <begin position="38"/>
        <end position="56"/>
    </location>
</feature>
<feature type="binding site" evidence="12">
    <location>
        <position position="313"/>
    </location>
    <ligand>
        <name>K(+)</name>
        <dbReference type="ChEBI" id="CHEBI:29103"/>
    </ligand>
</feature>
<evidence type="ECO:0000256" key="7">
    <source>
        <dbReference type="ARBA" id="ARBA00022692"/>
    </source>
</evidence>
<reference evidence="14 15" key="1">
    <citation type="submission" date="2019-12" db="EMBL/GenBank/DDBJ databases">
        <title>Genome sequenceing of Clostridium bovifaecis.</title>
        <authorList>
            <person name="Yao Y."/>
        </authorList>
    </citation>
    <scope>NUCLEOTIDE SEQUENCE [LARGE SCALE GENOMIC DNA]</scope>
    <source>
        <strain evidence="14 15">BXX</strain>
    </source>
</reference>
<dbReference type="AlphaFoldDB" id="A0A6I6F1N4"/>
<sequence length="480" mass="51730">MNYGMVLKSLGILLICEAAVMIPSLLVAVICGGNDAKAFAITITITFVVGLVAAMVKPKRKNIYARDGFAIVAIGWLLISFFGSLPFVLSEAIPSIVDAFFETSSGLTTTGSSILNDVESLSEGIIFWRSFTHWIGGMGVLVMTLAILPSAKPGMFQIMKAESPGPNPGKLVPKLGQTAKILYGIYIIITIIEVILLKIAGMSLYDSLIHTFGSVGTGGFSNKGLSVGSYNNIYIEVIITFFTLACGVNFSLYYQALKGNIKEIFKDEELRLYLGVVFAAIILITINIHGSTFRGIGESLRYSSFQVVTIITTTGYATTDFNLWPTFSKMILVSLMFVGGCAGSTAGGIKNVRIVLLFKVIKRELLKIIHPKAVYTVKVGGKAVEEESLMSIASFFFIYLIIFITNIFIVSLDGFDIVTTTSAVAATLGNVGPGLGMVGPMGNFSEFSSLSKIVMSLGMIIGRLEIYPILLLGVPSFWKK</sequence>
<keyword evidence="10" id="KW-0406">Ion transport</keyword>
<organism evidence="14 15">
    <name type="scientific">Clostridium bovifaecis</name>
    <dbReference type="NCBI Taxonomy" id="2184719"/>
    <lineage>
        <taxon>Bacteria</taxon>
        <taxon>Bacillati</taxon>
        <taxon>Bacillota</taxon>
        <taxon>Clostridia</taxon>
        <taxon>Eubacteriales</taxon>
        <taxon>Clostridiaceae</taxon>
        <taxon>Clostridium</taxon>
    </lineage>
</organism>
<dbReference type="EMBL" id="CP046522">
    <property type="protein sequence ID" value="QGU94667.1"/>
    <property type="molecule type" value="Genomic_DNA"/>
</dbReference>
<accession>A0A6I6F1N4</accession>
<feature type="binding site" evidence="12">
    <location>
        <position position="314"/>
    </location>
    <ligand>
        <name>K(+)</name>
        <dbReference type="ChEBI" id="CHEBI:29103"/>
    </ligand>
</feature>
<evidence type="ECO:0000313" key="14">
    <source>
        <dbReference type="EMBL" id="QGU94667.1"/>
    </source>
</evidence>
<evidence type="ECO:0000256" key="2">
    <source>
        <dbReference type="ARBA" id="ARBA00009137"/>
    </source>
</evidence>
<dbReference type="PANTHER" id="PTHR32024:SF2">
    <property type="entry name" value="TRK SYSTEM POTASSIUM UPTAKE PROTEIN TRKG-RELATED"/>
    <property type="match status" value="1"/>
</dbReference>
<feature type="transmembrane region" description="Helical" evidence="13">
    <location>
        <begin position="181"/>
        <end position="205"/>
    </location>
</feature>
<keyword evidence="15" id="KW-1185">Reference proteome</keyword>
<feature type="binding site" evidence="12">
    <location>
        <position position="218"/>
    </location>
    <ligand>
        <name>K(+)</name>
        <dbReference type="ChEBI" id="CHEBI:29103"/>
    </ligand>
</feature>
<feature type="binding site" evidence="12">
    <location>
        <position position="430"/>
    </location>
    <ligand>
        <name>K(+)</name>
        <dbReference type="ChEBI" id="CHEBI:29103"/>
    </ligand>
</feature>
<keyword evidence="8 12" id="KW-0630">Potassium</keyword>